<name>A0A9W8LJG9_9FUNG</name>
<dbReference type="Proteomes" id="UP001140217">
    <property type="component" value="Unassembled WGS sequence"/>
</dbReference>
<reference evidence="1" key="1">
    <citation type="submission" date="2022-07" db="EMBL/GenBank/DDBJ databases">
        <title>Phylogenomic reconstructions and comparative analyses of Kickxellomycotina fungi.</title>
        <authorList>
            <person name="Reynolds N.K."/>
            <person name="Stajich J.E."/>
            <person name="Barry K."/>
            <person name="Grigoriev I.V."/>
            <person name="Crous P."/>
            <person name="Smith M.E."/>
        </authorList>
    </citation>
    <scope>NUCLEOTIDE SEQUENCE</scope>
    <source>
        <strain evidence="1">NBRC 105414</strain>
    </source>
</reference>
<accession>A0A9W8LJG9</accession>
<protein>
    <submittedName>
        <fullName evidence="1">Uncharacterized protein</fullName>
    </submittedName>
</protein>
<dbReference type="EMBL" id="JANBUL010000070">
    <property type="protein sequence ID" value="KAJ2782534.1"/>
    <property type="molecule type" value="Genomic_DNA"/>
</dbReference>
<organism evidence="1 2">
    <name type="scientific">Coemansia javaensis</name>
    <dbReference type="NCBI Taxonomy" id="2761396"/>
    <lineage>
        <taxon>Eukaryota</taxon>
        <taxon>Fungi</taxon>
        <taxon>Fungi incertae sedis</taxon>
        <taxon>Zoopagomycota</taxon>
        <taxon>Kickxellomycotina</taxon>
        <taxon>Kickxellomycetes</taxon>
        <taxon>Kickxellales</taxon>
        <taxon>Kickxellaceae</taxon>
        <taxon>Coemansia</taxon>
    </lineage>
</organism>
<evidence type="ECO:0000313" key="1">
    <source>
        <dbReference type="EMBL" id="KAJ2782534.1"/>
    </source>
</evidence>
<comment type="caution">
    <text evidence="1">The sequence shown here is derived from an EMBL/GenBank/DDBJ whole genome shotgun (WGS) entry which is preliminary data.</text>
</comment>
<evidence type="ECO:0000313" key="2">
    <source>
        <dbReference type="Proteomes" id="UP001140217"/>
    </source>
</evidence>
<keyword evidence="2" id="KW-1185">Reference proteome</keyword>
<proteinExistence type="predicted"/>
<sequence>MTFGHLLRSAQDEFGVTSDEYNRITTVPGRALPLERRVADFGKTIPVAFDEYIAVRARE</sequence>
<dbReference type="AlphaFoldDB" id="A0A9W8LJG9"/>
<gene>
    <name evidence="1" type="ORF">H4R18_002227</name>
</gene>